<organism evidence="2 3">
    <name type="scientific">Orchesella dallaii</name>
    <dbReference type="NCBI Taxonomy" id="48710"/>
    <lineage>
        <taxon>Eukaryota</taxon>
        <taxon>Metazoa</taxon>
        <taxon>Ecdysozoa</taxon>
        <taxon>Arthropoda</taxon>
        <taxon>Hexapoda</taxon>
        <taxon>Collembola</taxon>
        <taxon>Entomobryomorpha</taxon>
        <taxon>Entomobryoidea</taxon>
        <taxon>Orchesellidae</taxon>
        <taxon>Orchesellinae</taxon>
        <taxon>Orchesella</taxon>
    </lineage>
</organism>
<sequence length="1210" mass="139121">MAMEHSRYKIVLSELNHQFQCDFDVSDVPRISGKINTVPNGPWLDELHEKRIRISDVGKDPTCIEVLIGADVAGRIMTGARYELKMGPVAVETRLGWTLMGKLPIKKNAAANSTMMVTSLHVQDMDIAKLWELDVIGIEDPGEKKTREELEKSALDHFNSTVIINEESRYEVHLPWIEGHSPLPTNKLIAERRLKSTTEALKKDGTFEKYDELFKTWEEAGMIEEVPESELDMYGHYLPHRAVYKNNSETTPIRPVFDASCKAKGQCSLNDCLEKGPNLVELIPAVVTRFRMKKVGIIADIRKAFQQISVTKKDRDFMRFLWWKKLTNVFKVFRHCRVVFGISASPFILGATLQHLLDKAPTHLQDVARILKKALYVDNVAASLDSIEQAENFKEDCIHLLNAGKFELQGWEIGPSEEEKIVPLLGLKWNLKKDTLSCDLSQVMKRMEGPATKRNVLSLAHMVFDPIGFTTPYTIIPKLLLQDIWSLKLGWDSLLPEEIGKKFEAWRRQLPELNNLHVPRWVKGTGEDEANWSLQVFTDASSKAYAACVYLRIEREDEVHVQLLQAKARVAPIKKLSIPRLELLSCTMGARLVTSVKEMLNIKDINVVTWSDSSTALYWIKNEGNWGVFVKNRTDEIRRLTDINNWRHVPGEYNPVDIPSRGGSVKQIISSRFWEGPDWLKKVEDEWPLTAVTFNEEEINAEKKKTVVSSLNQHQSTLLSELHACATYKEMLKMIANQHSANKQEELNRTDAEKALFKLLQQSTFTGIKDEKFKNLQVFEDEDSIIRLKTRLSYGEFEEKFKYPIVLPSKSPIVTALILEEHENNSHAGTQTLQSLLREDYWILKNRKTIRNAIRRCNNCQVYMATKVDCEAAPLPKERVQADIPFQVTGVDMFGPLFLKDGSKCWVALFTCAVYRAVHLELVTSLSTDAFKNAFRRFVSRRGRPSIVYSDNGTNFVGMNNQFKSINWKKIEKFGAFQKIKWRFNPPTAAWWGGFWERMVGVVKQTLRKVLGRASLEYEDLQTVLCDVEGIVNRRPLTYVSEDPNDHTPLSPYLFLTGNKSSDVPEADAIDGKSLNKRWRRMQRVREDLRSRFRKEYLGQLRSNAFQKKNYELKIGDKVMIGHDNQKRLNWPIGRIEELIKGRDGQIRVVKVKTEDGMLLRPIQRIYPLETYEEDTPEEKPVETGSESANVTRYGRKVKFPSRLTYMYLD</sequence>
<dbReference type="Pfam" id="PF18701">
    <property type="entry name" value="DUF5641"/>
    <property type="match status" value="1"/>
</dbReference>
<dbReference type="InterPro" id="IPR040676">
    <property type="entry name" value="DUF5641"/>
</dbReference>
<proteinExistence type="predicted"/>
<dbReference type="Gene3D" id="3.30.420.10">
    <property type="entry name" value="Ribonuclease H-like superfamily/Ribonuclease H"/>
    <property type="match status" value="1"/>
</dbReference>
<dbReference type="InterPro" id="IPR036397">
    <property type="entry name" value="RNaseH_sf"/>
</dbReference>
<keyword evidence="3" id="KW-1185">Reference proteome</keyword>
<feature type="domain" description="Integrase catalytic" evidence="1">
    <location>
        <begin position="872"/>
        <end position="1057"/>
    </location>
</feature>
<name>A0ABP1PJX2_9HEXA</name>
<dbReference type="Gene3D" id="1.10.340.70">
    <property type="match status" value="1"/>
</dbReference>
<dbReference type="InterPro" id="IPR012337">
    <property type="entry name" value="RNaseH-like_sf"/>
</dbReference>
<accession>A0ABP1PJX2</accession>
<evidence type="ECO:0000259" key="1">
    <source>
        <dbReference type="PROSITE" id="PS50994"/>
    </source>
</evidence>
<evidence type="ECO:0000313" key="3">
    <source>
        <dbReference type="Proteomes" id="UP001642540"/>
    </source>
</evidence>
<dbReference type="PANTHER" id="PTHR47331">
    <property type="entry name" value="PHD-TYPE DOMAIN-CONTAINING PROTEIN"/>
    <property type="match status" value="1"/>
</dbReference>
<dbReference type="EMBL" id="CAXLJM020000004">
    <property type="protein sequence ID" value="CAL8069581.1"/>
    <property type="molecule type" value="Genomic_DNA"/>
</dbReference>
<dbReference type="SUPFAM" id="SSF56672">
    <property type="entry name" value="DNA/RNA polymerases"/>
    <property type="match status" value="1"/>
</dbReference>
<dbReference type="InterPro" id="IPR043502">
    <property type="entry name" value="DNA/RNA_pol_sf"/>
</dbReference>
<comment type="caution">
    <text evidence="2">The sequence shown here is derived from an EMBL/GenBank/DDBJ whole genome shotgun (WGS) entry which is preliminary data.</text>
</comment>
<protein>
    <recommendedName>
        <fullName evidence="1">Integrase catalytic domain-containing protein</fullName>
    </recommendedName>
</protein>
<reference evidence="2 3" key="1">
    <citation type="submission" date="2024-08" db="EMBL/GenBank/DDBJ databases">
        <authorList>
            <person name="Cucini C."/>
            <person name="Frati F."/>
        </authorList>
    </citation>
    <scope>NUCLEOTIDE SEQUENCE [LARGE SCALE GENOMIC DNA]</scope>
</reference>
<evidence type="ECO:0000313" key="2">
    <source>
        <dbReference type="EMBL" id="CAL8069581.1"/>
    </source>
</evidence>
<dbReference type="Pfam" id="PF05380">
    <property type="entry name" value="Peptidase_A17"/>
    <property type="match status" value="1"/>
</dbReference>
<dbReference type="Proteomes" id="UP001642540">
    <property type="component" value="Unassembled WGS sequence"/>
</dbReference>
<gene>
    <name evidence="2" type="ORF">ODALV1_LOCUS842</name>
</gene>
<dbReference type="Pfam" id="PF17921">
    <property type="entry name" value="Integrase_H2C2"/>
    <property type="match status" value="1"/>
</dbReference>
<dbReference type="SUPFAM" id="SSF53098">
    <property type="entry name" value="Ribonuclease H-like"/>
    <property type="match status" value="1"/>
</dbReference>
<dbReference type="InterPro" id="IPR008042">
    <property type="entry name" value="Retrotrans_Pao"/>
</dbReference>
<dbReference type="PANTHER" id="PTHR47331:SF1">
    <property type="entry name" value="GAG-LIKE PROTEIN"/>
    <property type="match status" value="1"/>
</dbReference>
<dbReference type="InterPro" id="IPR041588">
    <property type="entry name" value="Integrase_H2C2"/>
</dbReference>
<dbReference type="InterPro" id="IPR001584">
    <property type="entry name" value="Integrase_cat-core"/>
</dbReference>
<dbReference type="PROSITE" id="PS50994">
    <property type="entry name" value="INTEGRASE"/>
    <property type="match status" value="1"/>
</dbReference>